<evidence type="ECO:0000256" key="1">
    <source>
        <dbReference type="SAM" id="MobiDB-lite"/>
    </source>
</evidence>
<dbReference type="RefSeq" id="WP_169944851.1">
    <property type="nucleotide sequence ID" value="NZ_CP053015.1"/>
</dbReference>
<evidence type="ECO:0000313" key="4">
    <source>
        <dbReference type="Proteomes" id="UP000503018"/>
    </source>
</evidence>
<protein>
    <submittedName>
        <fullName evidence="3">DUF3089 domain-containing protein</fullName>
    </submittedName>
</protein>
<dbReference type="KEGG" id="slan:GV829_05910"/>
<gene>
    <name evidence="3" type="ORF">GV829_05910</name>
</gene>
<feature type="region of interest" description="Disordered" evidence="1">
    <location>
        <begin position="28"/>
        <end position="49"/>
    </location>
</feature>
<organism evidence="3 4">
    <name type="scientific">Sphingomonas lacunae</name>
    <dbReference type="NCBI Taxonomy" id="2698828"/>
    <lineage>
        <taxon>Bacteria</taxon>
        <taxon>Pseudomonadati</taxon>
        <taxon>Pseudomonadota</taxon>
        <taxon>Alphaproteobacteria</taxon>
        <taxon>Sphingomonadales</taxon>
        <taxon>Sphingomonadaceae</taxon>
        <taxon>Sphingomonas</taxon>
    </lineage>
</organism>
<dbReference type="Proteomes" id="UP000503018">
    <property type="component" value="Chromosome"/>
</dbReference>
<feature type="signal peptide" evidence="2">
    <location>
        <begin position="1"/>
        <end position="24"/>
    </location>
</feature>
<feature type="chain" id="PRO_5026906569" evidence="2">
    <location>
        <begin position="25"/>
        <end position="368"/>
    </location>
</feature>
<dbReference type="EMBL" id="CP053015">
    <property type="protein sequence ID" value="QJQ32048.1"/>
    <property type="molecule type" value="Genomic_DNA"/>
</dbReference>
<sequence>MPVTTLRLAAFALLLGAAPLSAQNAPLPSPPAFADQPAPPAPDYAVPTSWAARPGAPGASVSRPVNASRPARRPDADVFYIHPTTFRSPDRWNQDIADVGVNRWTDASVIARQAGVFNGCCRIFAPRYRQASFLATADRMMTGDGGRAYALAYSDVLRAFDHYMANDNHGRPFIIAGHSQGAEMARRLLIDRIDGQPAAHRMVAAYVIGLDLTEGDFGRTYPHLLPCSAPAQTGCVLAWNAMTADADLTVFHRFSGARYAARYGTDEGRTPLCVNPLSWRRDTVAVAPSANPGSVPGAPGEGAMQPLRRGLAGARCDSGFLLVDRDPSLGLDALGGGVLHYHEIGLFYASIRANIATRIRAWQRQNRR</sequence>
<dbReference type="InterPro" id="IPR029058">
    <property type="entry name" value="AB_hydrolase_fold"/>
</dbReference>
<proteinExistence type="predicted"/>
<dbReference type="SUPFAM" id="SSF53474">
    <property type="entry name" value="alpha/beta-Hydrolases"/>
    <property type="match status" value="1"/>
</dbReference>
<keyword evidence="2" id="KW-0732">Signal</keyword>
<feature type="compositionally biased region" description="Pro residues" evidence="1">
    <location>
        <begin position="28"/>
        <end position="42"/>
    </location>
</feature>
<keyword evidence="4" id="KW-1185">Reference proteome</keyword>
<dbReference type="AlphaFoldDB" id="A0A6M4ASI2"/>
<accession>A0A6M4ASI2</accession>
<dbReference type="InterPro" id="IPR021440">
    <property type="entry name" value="DUF3089"/>
</dbReference>
<reference evidence="3 4" key="1">
    <citation type="submission" date="2020-01" db="EMBL/GenBank/DDBJ databases">
        <title>Sphingomonas sp. strain CSW-10.</title>
        <authorList>
            <person name="Chen W.-M."/>
        </authorList>
    </citation>
    <scope>NUCLEOTIDE SEQUENCE [LARGE SCALE GENOMIC DNA]</scope>
    <source>
        <strain evidence="3 4">CSW-10</strain>
    </source>
</reference>
<evidence type="ECO:0000313" key="3">
    <source>
        <dbReference type="EMBL" id="QJQ32048.1"/>
    </source>
</evidence>
<name>A0A6M4ASI2_9SPHN</name>
<evidence type="ECO:0000256" key="2">
    <source>
        <dbReference type="SAM" id="SignalP"/>
    </source>
</evidence>
<dbReference type="Pfam" id="PF11288">
    <property type="entry name" value="DUF3089"/>
    <property type="match status" value="1"/>
</dbReference>